<feature type="compositionally biased region" description="Basic and acidic residues" evidence="1">
    <location>
        <begin position="269"/>
        <end position="281"/>
    </location>
</feature>
<dbReference type="Proteomes" id="UP000245464">
    <property type="component" value="Chromosome 10"/>
</dbReference>
<dbReference type="AlphaFoldDB" id="A0A2W1FCK0"/>
<organism evidence="3 4">
    <name type="scientific">Pyrenophora tritici-repentis</name>
    <dbReference type="NCBI Taxonomy" id="45151"/>
    <lineage>
        <taxon>Eukaryota</taxon>
        <taxon>Fungi</taxon>
        <taxon>Dikarya</taxon>
        <taxon>Ascomycota</taxon>
        <taxon>Pezizomycotina</taxon>
        <taxon>Dothideomycetes</taxon>
        <taxon>Pleosporomycetidae</taxon>
        <taxon>Pleosporales</taxon>
        <taxon>Pleosporineae</taxon>
        <taxon>Pleosporaceae</taxon>
        <taxon>Pyrenophora</taxon>
    </lineage>
</organism>
<comment type="caution">
    <text evidence="3">The sequence shown here is derived from an EMBL/GenBank/DDBJ whole genome shotgun (WGS) entry which is preliminary data.</text>
</comment>
<reference evidence="2" key="1">
    <citation type="journal article" date="2018" name="BMC Genomics">
        <title>Comparative genomics of the wheat fungal pathogen Pyrenophora tritici-repentis reveals chromosomal variations and genome plasticity.</title>
        <authorList>
            <person name="Moolhuijzen P."/>
            <person name="See P.T."/>
            <person name="Hane J.K."/>
            <person name="Shi G."/>
            <person name="Liu Z."/>
            <person name="Oliver R.P."/>
            <person name="Moffat C.S."/>
        </authorList>
    </citation>
    <scope>NUCLEOTIDE SEQUENCE [LARGE SCALE GENOMIC DNA]</scope>
    <source>
        <strain evidence="2">M4</strain>
    </source>
</reference>
<protein>
    <submittedName>
        <fullName evidence="3">Uncharacterized protein</fullName>
    </submittedName>
</protein>
<evidence type="ECO:0000313" key="3">
    <source>
        <dbReference type="EMBL" id="KAI1512531.1"/>
    </source>
</evidence>
<evidence type="ECO:0000313" key="2">
    <source>
        <dbReference type="EMBL" id="KAF7565466.1"/>
    </source>
</evidence>
<reference evidence="3" key="3">
    <citation type="journal article" date="2022" name="bioRxiv">
        <title>A global pangenome for the wheat fungal pathogen Pyrenophora tritici-repentis and prediction of effector protein structural homology.</title>
        <authorList>
            <person name="Moolhuijzen P."/>
            <person name="See P.T."/>
            <person name="Shi G."/>
            <person name="Powell H.R."/>
            <person name="Cockram J."/>
            <person name="Jorgensen L.N."/>
            <person name="Benslimane H."/>
            <person name="Strelkov S.E."/>
            <person name="Turner J."/>
            <person name="Liu Z."/>
            <person name="Moffat C.S."/>
        </authorList>
    </citation>
    <scope>NUCLEOTIDE SEQUENCE</scope>
    <source>
        <strain evidence="3">86-124</strain>
    </source>
</reference>
<reference evidence="3" key="2">
    <citation type="submission" date="2021-05" db="EMBL/GenBank/DDBJ databases">
        <authorList>
            <person name="Moolhuijzen P.M."/>
            <person name="Moffat C.S."/>
        </authorList>
    </citation>
    <scope>NUCLEOTIDE SEQUENCE</scope>
    <source>
        <strain evidence="3">86-124</strain>
    </source>
</reference>
<dbReference type="Proteomes" id="UP000249757">
    <property type="component" value="Unassembled WGS sequence"/>
</dbReference>
<evidence type="ECO:0000313" key="4">
    <source>
        <dbReference type="Proteomes" id="UP000249757"/>
    </source>
</evidence>
<accession>A0A2W1FCK0</accession>
<name>A0A2W1FCK0_9PLEO</name>
<gene>
    <name evidence="3" type="ORF">Ptr86124_008497</name>
    <name evidence="2" type="ORF">PtrM4_049000</name>
</gene>
<dbReference type="EMBL" id="NQIK02000010">
    <property type="protein sequence ID" value="KAF7565466.1"/>
    <property type="molecule type" value="Genomic_DNA"/>
</dbReference>
<reference evidence="4" key="4">
    <citation type="journal article" date="2022" name="Microb. Genom.">
        <title>A global pangenome for the wheat fungal pathogen Pyrenophora tritici-repentis and prediction of effector protein structural homology.</title>
        <authorList>
            <person name="Moolhuijzen P.M."/>
            <person name="See P.T."/>
            <person name="Shi G."/>
            <person name="Powell H.R."/>
            <person name="Cockram J."/>
            <person name="Jorgensen L.N."/>
            <person name="Benslimane H."/>
            <person name="Strelkov S.E."/>
            <person name="Turner J."/>
            <person name="Liu Z."/>
            <person name="Moffat C.S."/>
        </authorList>
    </citation>
    <scope>NUCLEOTIDE SEQUENCE [LARGE SCALE GENOMIC DNA]</scope>
</reference>
<sequence length="281" mass="31962">METAETGGAILEHPEVETESSYKLDQGLTVTSRFFTTPGGYPKLVAARILVGHVAPSKGQPRQIADKLLLKARYNFGSEKTHIIKYNHDFLTKDIVKAIYHFQKQRAQQYLSRNKVQIVRDYLRHSERLCHHSGTLPDTPEVIEKEEPWVELQEEDLFHKKHKNSSPSPKAQKPRLKEVKLSAIATYKPPTVHDLIAEKQKLQEQNEDTIVHLLIENSPGLKTVSRIASLPTTKNATQPNMQSSHTAHINITERNLRPMPLSDEATDYEDQHKITDVSDAE</sequence>
<proteinExistence type="predicted"/>
<dbReference type="EMBL" id="NRDI02000011">
    <property type="protein sequence ID" value="KAI1512531.1"/>
    <property type="molecule type" value="Genomic_DNA"/>
</dbReference>
<feature type="region of interest" description="Disordered" evidence="1">
    <location>
        <begin position="261"/>
        <end position="281"/>
    </location>
</feature>
<evidence type="ECO:0000256" key="1">
    <source>
        <dbReference type="SAM" id="MobiDB-lite"/>
    </source>
</evidence>
<keyword evidence="4" id="KW-1185">Reference proteome</keyword>